<dbReference type="OrthoDB" id="9775035at2"/>
<keyword evidence="6 8" id="KW-1133">Transmembrane helix</keyword>
<feature type="transmembrane region" description="Helical" evidence="8">
    <location>
        <begin position="118"/>
        <end position="139"/>
    </location>
</feature>
<comment type="subcellular location">
    <subcellularLocation>
        <location evidence="1">Cell membrane</location>
        <topology evidence="1">Multi-pass membrane protein</topology>
    </subcellularLocation>
</comment>
<comment type="caution">
    <text evidence="10">The sequence shown here is derived from an EMBL/GenBank/DDBJ whole genome shotgun (WGS) entry which is preliminary data.</text>
</comment>
<evidence type="ECO:0000259" key="9">
    <source>
        <dbReference type="Pfam" id="PF13231"/>
    </source>
</evidence>
<evidence type="ECO:0000256" key="4">
    <source>
        <dbReference type="ARBA" id="ARBA00022679"/>
    </source>
</evidence>
<feature type="transmembrane region" description="Helical" evidence="8">
    <location>
        <begin position="9"/>
        <end position="33"/>
    </location>
</feature>
<dbReference type="GO" id="GO:0016763">
    <property type="term" value="F:pentosyltransferase activity"/>
    <property type="evidence" value="ECO:0007669"/>
    <property type="project" value="TreeGrafter"/>
</dbReference>
<evidence type="ECO:0000256" key="7">
    <source>
        <dbReference type="ARBA" id="ARBA00023136"/>
    </source>
</evidence>
<feature type="transmembrane region" description="Helical" evidence="8">
    <location>
        <begin position="276"/>
        <end position="295"/>
    </location>
</feature>
<keyword evidence="4" id="KW-0808">Transferase</keyword>
<feature type="transmembrane region" description="Helical" evidence="8">
    <location>
        <begin position="172"/>
        <end position="202"/>
    </location>
</feature>
<dbReference type="PANTHER" id="PTHR33908">
    <property type="entry name" value="MANNOSYLTRANSFERASE YKCB-RELATED"/>
    <property type="match status" value="1"/>
</dbReference>
<dbReference type="InterPro" id="IPR038731">
    <property type="entry name" value="RgtA/B/C-like"/>
</dbReference>
<dbReference type="EMBL" id="PQVH01000005">
    <property type="protein sequence ID" value="TFW72563.1"/>
    <property type="molecule type" value="Genomic_DNA"/>
</dbReference>
<dbReference type="AlphaFoldDB" id="A0A4Y9VU17"/>
<evidence type="ECO:0000256" key="5">
    <source>
        <dbReference type="ARBA" id="ARBA00022692"/>
    </source>
</evidence>
<dbReference type="RefSeq" id="WP_135276601.1">
    <property type="nucleotide sequence ID" value="NZ_PQVH01000005.1"/>
</dbReference>
<feature type="transmembrane region" description="Helical" evidence="8">
    <location>
        <begin position="307"/>
        <end position="324"/>
    </location>
</feature>
<dbReference type="GO" id="GO:0010041">
    <property type="term" value="P:response to iron(III) ion"/>
    <property type="evidence" value="ECO:0007669"/>
    <property type="project" value="TreeGrafter"/>
</dbReference>
<keyword evidence="2" id="KW-1003">Cell membrane</keyword>
<name>A0A4Y9VU17_9PROT</name>
<dbReference type="InterPro" id="IPR050297">
    <property type="entry name" value="LipidA_mod_glycosyltrf_83"/>
</dbReference>
<feature type="transmembrane region" description="Helical" evidence="8">
    <location>
        <begin position="214"/>
        <end position="232"/>
    </location>
</feature>
<reference evidence="10 11" key="1">
    <citation type="submission" date="2018-02" db="EMBL/GenBank/DDBJ databases">
        <title>A novel lanthanide dependent methylotroph, Methylotenera sp. La3113.</title>
        <authorList>
            <person name="Lv H."/>
            <person name="Tani A."/>
        </authorList>
    </citation>
    <scope>NUCLEOTIDE SEQUENCE [LARGE SCALE GENOMIC DNA]</scope>
    <source>
        <strain evidence="10 11">La3113</strain>
    </source>
</reference>
<keyword evidence="3" id="KW-0328">Glycosyltransferase</keyword>
<feature type="transmembrane region" description="Helical" evidence="8">
    <location>
        <begin position="362"/>
        <end position="379"/>
    </location>
</feature>
<sequence>MSRTQTKAFLYFTALILFVITLRIILMTSMPLLDTTEARYGELARVTATGHYWLMPHMSASQPFFAKPPLATWFAASSWLAFGHNEFALRLPSLLLVLLSCLALLYGAQSLKMTRQQWLLASFVMLTAPIGFISAGAVMTDATQLAVVTWAMVLLWRLQTCAEPSTLDQYGLWAVLGIGAIAKGLATWVLIGLPVLLFWACSSRAIIYQHIKKIWFWPGILLFIGLVLAWYIPAEIYYPGFLKYFIIGEHFQRFLEPGWKGDMYGIAHRQAIGMVWVYWAVSIAIWLPIFIHGIVKDKPLINASLDTQTKWLWAWVLAPLLFFTLSRNIIWTYTLTALPAFALLTANFWPTLSSRFKKAMQVLIAAWLILATVASLIWIPQQAENRSARKLIQQAQSDYPNLPLYAYSSDEFSVSYYTKGNVHVVDDYNAVITLLQQPDKLLITSKKLAPQLAAKEQAAIIGSNNYHALLMTRHQ</sequence>
<evidence type="ECO:0000256" key="1">
    <source>
        <dbReference type="ARBA" id="ARBA00004651"/>
    </source>
</evidence>
<keyword evidence="7 8" id="KW-0472">Membrane</keyword>
<gene>
    <name evidence="10" type="ORF">C3Y98_02855</name>
</gene>
<organism evidence="10 11">
    <name type="scientific">Methylotenera oryzisoli</name>
    <dbReference type="NCBI Taxonomy" id="2080758"/>
    <lineage>
        <taxon>Bacteria</taxon>
        <taxon>Pseudomonadati</taxon>
        <taxon>Pseudomonadota</taxon>
        <taxon>Betaproteobacteria</taxon>
        <taxon>Nitrosomonadales</taxon>
        <taxon>Methylophilaceae</taxon>
        <taxon>Methylotenera</taxon>
    </lineage>
</organism>
<evidence type="ECO:0000256" key="2">
    <source>
        <dbReference type="ARBA" id="ARBA00022475"/>
    </source>
</evidence>
<dbReference type="GO" id="GO:0009103">
    <property type="term" value="P:lipopolysaccharide biosynthetic process"/>
    <property type="evidence" value="ECO:0007669"/>
    <property type="project" value="UniProtKB-ARBA"/>
</dbReference>
<keyword evidence="5 8" id="KW-0812">Transmembrane</keyword>
<feature type="transmembrane region" description="Helical" evidence="8">
    <location>
        <begin position="87"/>
        <end position="106"/>
    </location>
</feature>
<evidence type="ECO:0000313" key="11">
    <source>
        <dbReference type="Proteomes" id="UP000297706"/>
    </source>
</evidence>
<dbReference type="PANTHER" id="PTHR33908:SF3">
    <property type="entry name" value="UNDECAPRENYL PHOSPHATE-ALPHA-4-AMINO-4-DEOXY-L-ARABINOSE ARABINOSYL TRANSFERASE"/>
    <property type="match status" value="1"/>
</dbReference>
<keyword evidence="11" id="KW-1185">Reference proteome</keyword>
<accession>A0A4Y9VU17</accession>
<feature type="domain" description="Glycosyltransferase RgtA/B/C/D-like" evidence="9">
    <location>
        <begin position="67"/>
        <end position="228"/>
    </location>
</feature>
<protein>
    <recommendedName>
        <fullName evidence="9">Glycosyltransferase RgtA/B/C/D-like domain-containing protein</fullName>
    </recommendedName>
</protein>
<dbReference type="GO" id="GO:0005886">
    <property type="term" value="C:plasma membrane"/>
    <property type="evidence" value="ECO:0007669"/>
    <property type="project" value="UniProtKB-SubCell"/>
</dbReference>
<dbReference type="Proteomes" id="UP000297706">
    <property type="component" value="Unassembled WGS sequence"/>
</dbReference>
<dbReference type="Pfam" id="PF13231">
    <property type="entry name" value="PMT_2"/>
    <property type="match status" value="1"/>
</dbReference>
<evidence type="ECO:0000256" key="8">
    <source>
        <dbReference type="SAM" id="Phobius"/>
    </source>
</evidence>
<evidence type="ECO:0000256" key="6">
    <source>
        <dbReference type="ARBA" id="ARBA00022989"/>
    </source>
</evidence>
<evidence type="ECO:0000256" key="3">
    <source>
        <dbReference type="ARBA" id="ARBA00022676"/>
    </source>
</evidence>
<proteinExistence type="predicted"/>
<evidence type="ECO:0000313" key="10">
    <source>
        <dbReference type="EMBL" id="TFW72563.1"/>
    </source>
</evidence>